<dbReference type="Proteomes" id="UP000244180">
    <property type="component" value="Unassembled WGS sequence"/>
</dbReference>
<dbReference type="FunFam" id="3.40.47.10:FF:000010">
    <property type="entry name" value="Acetyl-CoA acetyltransferase (Thiolase)"/>
    <property type="match status" value="1"/>
</dbReference>
<comment type="caution">
    <text evidence="10">The sequence shown here is derived from an EMBL/GenBank/DDBJ whole genome shotgun (WGS) entry which is preliminary data.</text>
</comment>
<evidence type="ECO:0000256" key="2">
    <source>
        <dbReference type="ARBA" id="ARBA00012705"/>
    </source>
</evidence>
<dbReference type="InterPro" id="IPR020615">
    <property type="entry name" value="Thiolase_acyl_enz_int_AS"/>
</dbReference>
<keyword evidence="4 7" id="KW-0012">Acyltransferase</keyword>
<dbReference type="SUPFAM" id="SSF53901">
    <property type="entry name" value="Thiolase-like"/>
    <property type="match status" value="2"/>
</dbReference>
<evidence type="ECO:0000313" key="10">
    <source>
        <dbReference type="EMBL" id="PTQ54534.1"/>
    </source>
</evidence>
<evidence type="ECO:0000256" key="6">
    <source>
        <dbReference type="PIRSR" id="PIRSR000429-1"/>
    </source>
</evidence>
<dbReference type="CDD" id="cd00751">
    <property type="entry name" value="thiolase"/>
    <property type="match status" value="1"/>
</dbReference>
<dbReference type="NCBIfam" id="NF006086">
    <property type="entry name" value="PRK08235.1"/>
    <property type="match status" value="1"/>
</dbReference>
<feature type="domain" description="Thiolase C-terminal" evidence="9">
    <location>
        <begin position="271"/>
        <end position="395"/>
    </location>
</feature>
<reference evidence="10 11" key="1">
    <citation type="submission" date="2017-08" db="EMBL/GenBank/DDBJ databases">
        <title>Burning lignite coal seam in the remote Altai Mountains harbors a hydrogen-driven thermophilic microbial community.</title>
        <authorList>
            <person name="Kadnikov V.V."/>
            <person name="Mardanov A.V."/>
            <person name="Ivasenko D."/>
            <person name="Beletsky A.V."/>
            <person name="Karnachuk O.V."/>
            <person name="Ravin N.V."/>
        </authorList>
    </citation>
    <scope>NUCLEOTIDE SEQUENCE [LARGE SCALE GENOMIC DNA]</scope>
    <source>
        <strain evidence="10">AL33</strain>
    </source>
</reference>
<gene>
    <name evidence="10" type="ORF">HSCHL_0113</name>
</gene>
<dbReference type="InterPro" id="IPR016039">
    <property type="entry name" value="Thiolase-like"/>
</dbReference>
<feature type="active site" description="Proton acceptor" evidence="6">
    <location>
        <position position="383"/>
    </location>
</feature>
<sequence length="397" mass="41300">MRDVVIVAGKRTPFGRFQGALKPLRAVELGAAAIRAALEEAGVDGADVDEVLMGMVLTAGAGQIPSRQAARLAGLPWSTPSVTVNKVCASGLKAVTLGAQSIKAGDADVVVAGGMESMSNVPYAVPRAREGLRMGDGVLLDLMVYDGLTCAFHGVHMAQHTNRVAREYRVSREAQDAFALESHRRAVRATEEGKFAEEIVPVTVPQPKGGTVRVERDEAPRPDTSLEKLRALAPVFDADGTITAGNAPGVNDGAAALVLMSGEAAAERGVRPLARLVGYAQVAEEAPYIATAPARAIERLLQKTGLSLSDIAVLEINEAFAAVPIISGRLLGLTDEDFADRLNPNGGAVALGHPIGASGARILLTLIRELRRRGGGYGIAAICSGSAQGDAVLVRVD</sequence>
<dbReference type="InterPro" id="IPR020616">
    <property type="entry name" value="Thiolase_N"/>
</dbReference>
<dbReference type="InterPro" id="IPR020613">
    <property type="entry name" value="Thiolase_CS"/>
</dbReference>
<dbReference type="InterPro" id="IPR020617">
    <property type="entry name" value="Thiolase_C"/>
</dbReference>
<comment type="similarity">
    <text evidence="1 7">Belongs to the thiolase-like superfamily. Thiolase family.</text>
</comment>
<evidence type="ECO:0000256" key="7">
    <source>
        <dbReference type="RuleBase" id="RU003557"/>
    </source>
</evidence>
<dbReference type="InterPro" id="IPR020610">
    <property type="entry name" value="Thiolase_AS"/>
</dbReference>
<evidence type="ECO:0000256" key="1">
    <source>
        <dbReference type="ARBA" id="ARBA00010982"/>
    </source>
</evidence>
<evidence type="ECO:0000259" key="8">
    <source>
        <dbReference type="Pfam" id="PF00108"/>
    </source>
</evidence>
<evidence type="ECO:0000256" key="5">
    <source>
        <dbReference type="ARBA" id="ARBA00030755"/>
    </source>
</evidence>
<dbReference type="PANTHER" id="PTHR18919:SF107">
    <property type="entry name" value="ACETYL-COA ACETYLTRANSFERASE, CYTOSOLIC"/>
    <property type="match status" value="1"/>
</dbReference>
<accession>A0A2T5GEB9</accession>
<evidence type="ECO:0000256" key="4">
    <source>
        <dbReference type="ARBA" id="ARBA00023315"/>
    </source>
</evidence>
<dbReference type="InterPro" id="IPR002155">
    <property type="entry name" value="Thiolase"/>
</dbReference>
<dbReference type="Pfam" id="PF02803">
    <property type="entry name" value="Thiolase_C"/>
    <property type="match status" value="1"/>
</dbReference>
<dbReference type="PIRSF" id="PIRSF000429">
    <property type="entry name" value="Ac-CoA_Ac_transf"/>
    <property type="match status" value="1"/>
</dbReference>
<dbReference type="EMBL" id="PEBV01000003">
    <property type="protein sequence ID" value="PTQ54534.1"/>
    <property type="molecule type" value="Genomic_DNA"/>
</dbReference>
<dbReference type="RefSeq" id="WP_272999569.1">
    <property type="nucleotide sequence ID" value="NZ_PEBV01000003.1"/>
</dbReference>
<dbReference type="Pfam" id="PF00108">
    <property type="entry name" value="Thiolase_N"/>
    <property type="match status" value="1"/>
</dbReference>
<evidence type="ECO:0000313" key="11">
    <source>
        <dbReference type="Proteomes" id="UP000244180"/>
    </source>
</evidence>
<dbReference type="PROSITE" id="PS00099">
    <property type="entry name" value="THIOLASE_3"/>
    <property type="match status" value="1"/>
</dbReference>
<dbReference type="GO" id="GO:0003985">
    <property type="term" value="F:acetyl-CoA C-acetyltransferase activity"/>
    <property type="evidence" value="ECO:0007669"/>
    <property type="project" value="UniProtKB-EC"/>
</dbReference>
<feature type="active site" description="Acyl-thioester intermediate" evidence="6">
    <location>
        <position position="88"/>
    </location>
</feature>
<evidence type="ECO:0000259" key="9">
    <source>
        <dbReference type="Pfam" id="PF02803"/>
    </source>
</evidence>
<keyword evidence="3 7" id="KW-0808">Transferase</keyword>
<protein>
    <recommendedName>
        <fullName evidence="2">acetyl-CoA C-acetyltransferase</fullName>
        <ecNumber evidence="2">2.3.1.9</ecNumber>
    </recommendedName>
    <alternativeName>
        <fullName evidence="5">Acetoacetyl-CoA thiolase</fullName>
    </alternativeName>
</protein>
<dbReference type="PROSITE" id="PS00098">
    <property type="entry name" value="THIOLASE_1"/>
    <property type="match status" value="1"/>
</dbReference>
<feature type="domain" description="Thiolase N-terminal" evidence="8">
    <location>
        <begin position="4"/>
        <end position="262"/>
    </location>
</feature>
<dbReference type="EC" id="2.3.1.9" evidence="2"/>
<name>A0A2T5GEB9_HYDSH</name>
<organism evidence="10 11">
    <name type="scientific">Hydrogenibacillus schlegelii</name>
    <name type="common">Bacillus schlegelii</name>
    <dbReference type="NCBI Taxonomy" id="1484"/>
    <lineage>
        <taxon>Bacteria</taxon>
        <taxon>Bacillati</taxon>
        <taxon>Bacillota</taxon>
        <taxon>Bacilli</taxon>
        <taxon>Bacillales</taxon>
        <taxon>Bacillales Family X. Incertae Sedis</taxon>
        <taxon>Hydrogenibacillus</taxon>
    </lineage>
</organism>
<feature type="active site" description="Proton acceptor" evidence="6">
    <location>
        <position position="353"/>
    </location>
</feature>
<dbReference type="PROSITE" id="PS00737">
    <property type="entry name" value="THIOLASE_2"/>
    <property type="match status" value="1"/>
</dbReference>
<proteinExistence type="inferred from homology"/>
<dbReference type="Gene3D" id="3.40.47.10">
    <property type="match status" value="2"/>
</dbReference>
<dbReference type="NCBIfam" id="TIGR01930">
    <property type="entry name" value="AcCoA-C-Actrans"/>
    <property type="match status" value="1"/>
</dbReference>
<evidence type="ECO:0000256" key="3">
    <source>
        <dbReference type="ARBA" id="ARBA00022679"/>
    </source>
</evidence>
<dbReference type="AlphaFoldDB" id="A0A2T5GEB9"/>
<dbReference type="PANTHER" id="PTHR18919">
    <property type="entry name" value="ACETYL-COA C-ACYLTRANSFERASE"/>
    <property type="match status" value="1"/>
</dbReference>